<sequence length="131" mass="14817">MSVVQFEKLRLEEDKRIFNPCLSRACCISENAFGILTQCFKVYKRPAEVNPVLADSIVKATSILCNYLHHEVQRQVGQDDSFDNADGTLCIQEIQRPRGNRPSSETLYIQDTFEQYFVSVAGSKTVCAMDS</sequence>
<keyword evidence="2" id="KW-0479">Metal-binding</keyword>
<comment type="cofactor">
    <cofactor evidence="1">
        <name>a divalent metal cation</name>
        <dbReference type="ChEBI" id="CHEBI:60240"/>
    </cofactor>
</comment>
<comment type="caution">
    <text evidence="4">The sequence shown here is derived from an EMBL/GenBank/DDBJ whole genome shotgun (WGS) entry which is preliminary data.</text>
</comment>
<reference evidence="4 5" key="1">
    <citation type="submission" date="2024-01" db="EMBL/GenBank/DDBJ databases">
        <authorList>
            <person name="Alioto T."/>
            <person name="Alioto T."/>
            <person name="Gomez Garrido J."/>
        </authorList>
    </citation>
    <scope>NUCLEOTIDE SEQUENCE [LARGE SCALE GENOMIC DNA]</scope>
</reference>
<dbReference type="EMBL" id="CAWUFR010000066">
    <property type="protein sequence ID" value="CAK6963599.1"/>
    <property type="molecule type" value="Genomic_DNA"/>
</dbReference>
<evidence type="ECO:0000313" key="4">
    <source>
        <dbReference type="EMBL" id="CAK6963599.1"/>
    </source>
</evidence>
<accession>A0AAV1NXN8</accession>
<organism evidence="4 5">
    <name type="scientific">Scomber scombrus</name>
    <name type="common">Atlantic mackerel</name>
    <name type="synonym">Scomber vernalis</name>
    <dbReference type="NCBI Taxonomy" id="13677"/>
    <lineage>
        <taxon>Eukaryota</taxon>
        <taxon>Metazoa</taxon>
        <taxon>Chordata</taxon>
        <taxon>Craniata</taxon>
        <taxon>Vertebrata</taxon>
        <taxon>Euteleostomi</taxon>
        <taxon>Actinopterygii</taxon>
        <taxon>Neopterygii</taxon>
        <taxon>Teleostei</taxon>
        <taxon>Neoteleostei</taxon>
        <taxon>Acanthomorphata</taxon>
        <taxon>Pelagiaria</taxon>
        <taxon>Scombriformes</taxon>
        <taxon>Scombridae</taxon>
        <taxon>Scomber</taxon>
    </lineage>
</organism>
<evidence type="ECO:0000256" key="2">
    <source>
        <dbReference type="ARBA" id="ARBA00022723"/>
    </source>
</evidence>
<dbReference type="InterPro" id="IPR027806">
    <property type="entry name" value="HARBI1_dom"/>
</dbReference>
<keyword evidence="5" id="KW-1185">Reference proteome</keyword>
<gene>
    <name evidence="4" type="ORF">FSCOSCO3_A014037</name>
</gene>
<dbReference type="GO" id="GO:0046872">
    <property type="term" value="F:metal ion binding"/>
    <property type="evidence" value="ECO:0007669"/>
    <property type="project" value="UniProtKB-KW"/>
</dbReference>
<protein>
    <submittedName>
        <fullName evidence="4">Protein ALP1-like</fullName>
    </submittedName>
</protein>
<evidence type="ECO:0000259" key="3">
    <source>
        <dbReference type="Pfam" id="PF13359"/>
    </source>
</evidence>
<dbReference type="Pfam" id="PF13359">
    <property type="entry name" value="DDE_Tnp_4"/>
    <property type="match status" value="1"/>
</dbReference>
<evidence type="ECO:0000313" key="5">
    <source>
        <dbReference type="Proteomes" id="UP001314229"/>
    </source>
</evidence>
<feature type="domain" description="DDE Tnp4" evidence="3">
    <location>
        <begin position="7"/>
        <end position="66"/>
    </location>
</feature>
<proteinExistence type="predicted"/>
<dbReference type="AlphaFoldDB" id="A0AAV1NXN8"/>
<dbReference type="Proteomes" id="UP001314229">
    <property type="component" value="Unassembled WGS sequence"/>
</dbReference>
<name>A0AAV1NXN8_SCOSC</name>
<evidence type="ECO:0000256" key="1">
    <source>
        <dbReference type="ARBA" id="ARBA00001968"/>
    </source>
</evidence>